<dbReference type="RefSeq" id="WP_140998988.1">
    <property type="nucleotide sequence ID" value="NZ_VDCZ01000013.1"/>
</dbReference>
<evidence type="ECO:0000313" key="2">
    <source>
        <dbReference type="EMBL" id="MVO10563.1"/>
    </source>
</evidence>
<comment type="caution">
    <text evidence="2">The sequence shown here is derived from an EMBL/GenBank/DDBJ whole genome shotgun (WGS) entry which is preliminary data.</text>
</comment>
<protein>
    <submittedName>
        <fullName evidence="2">GNAT family N-acetyltransferase</fullName>
    </submittedName>
</protein>
<dbReference type="EMBL" id="WQLW01000013">
    <property type="protein sequence ID" value="MVO10563.1"/>
    <property type="molecule type" value="Genomic_DNA"/>
</dbReference>
<dbReference type="AlphaFoldDB" id="A0A6I4IUK2"/>
<dbReference type="Gene3D" id="3.40.630.30">
    <property type="match status" value="1"/>
</dbReference>
<dbReference type="InterPro" id="IPR016181">
    <property type="entry name" value="Acyl_CoA_acyltransferase"/>
</dbReference>
<keyword evidence="2" id="KW-0808">Transferase</keyword>
<dbReference type="InterPro" id="IPR000182">
    <property type="entry name" value="GNAT_dom"/>
</dbReference>
<keyword evidence="3" id="KW-1185">Reference proteome</keyword>
<evidence type="ECO:0000313" key="3">
    <source>
        <dbReference type="Proteomes" id="UP000431264"/>
    </source>
</evidence>
<organism evidence="2 3">
    <name type="scientific">Flavobacterium profundi</name>
    <dbReference type="NCBI Taxonomy" id="1774945"/>
    <lineage>
        <taxon>Bacteria</taxon>
        <taxon>Pseudomonadati</taxon>
        <taxon>Bacteroidota</taxon>
        <taxon>Flavobacteriia</taxon>
        <taxon>Flavobacteriales</taxon>
        <taxon>Flavobacteriaceae</taxon>
        <taxon>Flavobacterium</taxon>
    </lineage>
</organism>
<accession>A0A6I4IUK2</accession>
<dbReference type="Pfam" id="PF13673">
    <property type="entry name" value="Acetyltransf_10"/>
    <property type="match status" value="1"/>
</dbReference>
<dbReference type="SUPFAM" id="SSF55729">
    <property type="entry name" value="Acyl-CoA N-acyltransferases (Nat)"/>
    <property type="match status" value="1"/>
</dbReference>
<dbReference type="OrthoDB" id="9796171at2"/>
<dbReference type="Proteomes" id="UP000431264">
    <property type="component" value="Unassembled WGS sequence"/>
</dbReference>
<proteinExistence type="predicted"/>
<reference evidence="3" key="1">
    <citation type="submission" date="2019-05" db="EMBL/GenBank/DDBJ databases">
        <title>Flavobacterium profundi sp. nov., isolated from a deep-sea seamount.</title>
        <authorList>
            <person name="Zhang D.-C."/>
        </authorList>
    </citation>
    <scope>NUCLEOTIDE SEQUENCE [LARGE SCALE GENOMIC DNA]</scope>
    <source>
        <strain evidence="3">TP390</strain>
    </source>
</reference>
<feature type="domain" description="N-acetyltransferase" evidence="1">
    <location>
        <begin position="10"/>
        <end position="150"/>
    </location>
</feature>
<sequence length="150" mass="17748">MNSTIQFKIKRFNELSLQELYNLLQLRSEVFVVEQNCVYQDIDGKDSKAIHVIGFYNDEIVAYTRIFDKGYYFDEASIGRVVVSPKYRDKKWGYQLMEVSISAVKEYFKETKITISAQQYLTKFYQSLGFIQTSEMYLEDDIPHIQMKRG</sequence>
<dbReference type="PROSITE" id="PS51186">
    <property type="entry name" value="GNAT"/>
    <property type="match status" value="1"/>
</dbReference>
<dbReference type="GO" id="GO:0016747">
    <property type="term" value="F:acyltransferase activity, transferring groups other than amino-acyl groups"/>
    <property type="evidence" value="ECO:0007669"/>
    <property type="project" value="InterPro"/>
</dbReference>
<dbReference type="CDD" id="cd04301">
    <property type="entry name" value="NAT_SF"/>
    <property type="match status" value="1"/>
</dbReference>
<name>A0A6I4IUK2_9FLAO</name>
<gene>
    <name evidence="2" type="ORF">GOQ30_15420</name>
</gene>
<evidence type="ECO:0000259" key="1">
    <source>
        <dbReference type="PROSITE" id="PS51186"/>
    </source>
</evidence>